<dbReference type="Proteomes" id="UP000231019">
    <property type="component" value="Unassembled WGS sequence"/>
</dbReference>
<dbReference type="InterPro" id="IPR029058">
    <property type="entry name" value="AB_hydrolase_fold"/>
</dbReference>
<dbReference type="PANTHER" id="PTHR48098:SF6">
    <property type="entry name" value="FERRI-BACILLIBACTIN ESTERASE BESA"/>
    <property type="match status" value="1"/>
</dbReference>
<dbReference type="InterPro" id="IPR050583">
    <property type="entry name" value="Mycobacterial_A85_antigen"/>
</dbReference>
<protein>
    <submittedName>
        <fullName evidence="1">Esterase</fullName>
    </submittedName>
</protein>
<gene>
    <name evidence="1" type="ORF">COW36_21935</name>
</gene>
<dbReference type="EMBL" id="PFFQ01000061">
    <property type="protein sequence ID" value="PIW14279.1"/>
    <property type="molecule type" value="Genomic_DNA"/>
</dbReference>
<dbReference type="Pfam" id="PF00756">
    <property type="entry name" value="Esterase"/>
    <property type="match status" value="1"/>
</dbReference>
<reference evidence="1 2" key="1">
    <citation type="submission" date="2017-09" db="EMBL/GenBank/DDBJ databases">
        <title>Depth-based differentiation of microbial function through sediment-hosted aquifers and enrichment of novel symbionts in the deep terrestrial subsurface.</title>
        <authorList>
            <person name="Probst A.J."/>
            <person name="Ladd B."/>
            <person name="Jarett J.K."/>
            <person name="Geller-Mcgrath D.E."/>
            <person name="Sieber C.M."/>
            <person name="Emerson J.B."/>
            <person name="Anantharaman K."/>
            <person name="Thomas B.C."/>
            <person name="Malmstrom R."/>
            <person name="Stieglmeier M."/>
            <person name="Klingl A."/>
            <person name="Woyke T."/>
            <person name="Ryan C.M."/>
            <person name="Banfield J.F."/>
        </authorList>
    </citation>
    <scope>NUCLEOTIDE SEQUENCE [LARGE SCALE GENOMIC DNA]</scope>
    <source>
        <strain evidence="1">CG17_big_fil_post_rev_8_21_14_2_50_48_46</strain>
    </source>
</reference>
<organism evidence="1 2">
    <name type="scientific">bacterium (Candidatus Blackallbacteria) CG17_big_fil_post_rev_8_21_14_2_50_48_46</name>
    <dbReference type="NCBI Taxonomy" id="2014261"/>
    <lineage>
        <taxon>Bacteria</taxon>
        <taxon>Candidatus Blackallbacteria</taxon>
    </lineage>
</organism>
<dbReference type="SUPFAM" id="SSF53474">
    <property type="entry name" value="alpha/beta-Hydrolases"/>
    <property type="match status" value="1"/>
</dbReference>
<dbReference type="InterPro" id="IPR000801">
    <property type="entry name" value="Esterase-like"/>
</dbReference>
<evidence type="ECO:0000313" key="1">
    <source>
        <dbReference type="EMBL" id="PIW14279.1"/>
    </source>
</evidence>
<dbReference type="PANTHER" id="PTHR48098">
    <property type="entry name" value="ENTEROCHELIN ESTERASE-RELATED"/>
    <property type="match status" value="1"/>
</dbReference>
<dbReference type="Gene3D" id="3.40.50.1820">
    <property type="entry name" value="alpha/beta hydrolase"/>
    <property type="match status" value="1"/>
</dbReference>
<dbReference type="AlphaFoldDB" id="A0A2M7FYL5"/>
<name>A0A2M7FYL5_9BACT</name>
<evidence type="ECO:0000313" key="2">
    <source>
        <dbReference type="Proteomes" id="UP000231019"/>
    </source>
</evidence>
<accession>A0A2M7FYL5</accession>
<sequence>MNNSRIPRSRRKRPTGPLYYSLKPGAGLPSLVDTRQMEFRHLSMRGQLILHPDLQSRYMSHAHPIMIYLPPSYAQSPRRHYPVLYAHDGNNLFDPATGFMGREWRLDEALERLFETQKIPEMIVVGIYNSPDRLEEYTWHASLFNGYPCGGKGASYARFVVEELKPWVNQHYRTLPQASYTGQIGSSLGAIISFYIARAYPDQFSRLALMSPTVYWANHQILRDTASFPTHFRVWVDIGTEEGQDPHTEETVESTQAFVHALEAQGYTRFQNLGYYVDWFAGHDEMAWAQRVHKPLQFLYGELV</sequence>
<proteinExistence type="predicted"/>
<comment type="caution">
    <text evidence="1">The sequence shown here is derived from an EMBL/GenBank/DDBJ whole genome shotgun (WGS) entry which is preliminary data.</text>
</comment>